<evidence type="ECO:0000313" key="6">
    <source>
        <dbReference type="EMBL" id="MBS0031938.1"/>
    </source>
</evidence>
<evidence type="ECO:0000256" key="2">
    <source>
        <dbReference type="ARBA" id="ARBA00022692"/>
    </source>
</evidence>
<accession>A0ABS5J9R3</accession>
<comment type="caution">
    <text evidence="6">The sequence shown here is derived from an EMBL/GenBank/DDBJ whole genome shotgun (WGS) entry which is preliminary data.</text>
</comment>
<comment type="subcellular location">
    <subcellularLocation>
        <location evidence="1">Membrane</location>
        <topology evidence="1">Multi-pass membrane protein</topology>
    </subcellularLocation>
</comment>
<dbReference type="RefSeq" id="WP_211977096.1">
    <property type="nucleotide sequence ID" value="NZ_CBFHAM010000086.1"/>
</dbReference>
<dbReference type="EMBL" id="JAGTXB010000026">
    <property type="protein sequence ID" value="MBS0031938.1"/>
    <property type="molecule type" value="Genomic_DNA"/>
</dbReference>
<evidence type="ECO:0000313" key="7">
    <source>
        <dbReference type="Proteomes" id="UP000676386"/>
    </source>
</evidence>
<dbReference type="Proteomes" id="UP000676386">
    <property type="component" value="Unassembled WGS sequence"/>
</dbReference>
<gene>
    <name evidence="6" type="ORF">KE626_31695</name>
</gene>
<dbReference type="Pfam" id="PF09685">
    <property type="entry name" value="MamF_MmsF"/>
    <property type="match status" value="1"/>
</dbReference>
<keyword evidence="3 5" id="KW-1133">Transmembrane helix</keyword>
<proteinExistence type="predicted"/>
<protein>
    <submittedName>
        <fullName evidence="6">DUF4870 domain-containing protein</fullName>
    </submittedName>
</protein>
<dbReference type="InterPro" id="IPR019109">
    <property type="entry name" value="MamF_MmsF"/>
</dbReference>
<reference evidence="6 7" key="1">
    <citation type="submission" date="2021-04" db="EMBL/GenBank/DDBJ databases">
        <title>Chitinophaga sp. nov., isolated from the rhizosphere soil.</title>
        <authorList>
            <person name="He S."/>
        </authorList>
    </citation>
    <scope>NUCLEOTIDE SEQUENCE [LARGE SCALE GENOMIC DNA]</scope>
    <source>
        <strain evidence="6 7">2R12</strain>
    </source>
</reference>
<keyword evidence="4 5" id="KW-0472">Membrane</keyword>
<evidence type="ECO:0000256" key="4">
    <source>
        <dbReference type="ARBA" id="ARBA00023136"/>
    </source>
</evidence>
<evidence type="ECO:0000256" key="5">
    <source>
        <dbReference type="SAM" id="Phobius"/>
    </source>
</evidence>
<feature type="transmembrane region" description="Helical" evidence="5">
    <location>
        <begin position="93"/>
        <end position="118"/>
    </location>
</feature>
<feature type="transmembrane region" description="Helical" evidence="5">
    <location>
        <begin position="12"/>
        <end position="39"/>
    </location>
</feature>
<organism evidence="6 7">
    <name type="scientific">Chitinophaga hostae</name>
    <dbReference type="NCBI Taxonomy" id="2831022"/>
    <lineage>
        <taxon>Bacteria</taxon>
        <taxon>Pseudomonadati</taxon>
        <taxon>Bacteroidota</taxon>
        <taxon>Chitinophagia</taxon>
        <taxon>Chitinophagales</taxon>
        <taxon>Chitinophagaceae</taxon>
        <taxon>Chitinophaga</taxon>
    </lineage>
</organism>
<keyword evidence="7" id="KW-1185">Reference proteome</keyword>
<evidence type="ECO:0000256" key="3">
    <source>
        <dbReference type="ARBA" id="ARBA00022989"/>
    </source>
</evidence>
<feature type="transmembrane region" description="Helical" evidence="5">
    <location>
        <begin position="59"/>
        <end position="81"/>
    </location>
</feature>
<sequence>MNQKDENTWGTLIHLGGLIGMAVLPTVGNIIGVLILWLIKRSESAFVDQQGKEAINFQITLSIAAVIVNLINNIANGFWSLTNFWRHTRGEFYISWGWTDLLVVIWLINVIFSIIAAVKASKGESYKYPLSLRLVK</sequence>
<name>A0ABS5J9R3_9BACT</name>
<keyword evidence="2 5" id="KW-0812">Transmembrane</keyword>
<evidence type="ECO:0000256" key="1">
    <source>
        <dbReference type="ARBA" id="ARBA00004141"/>
    </source>
</evidence>